<accession>A0A8H5EYF3</accession>
<dbReference type="EMBL" id="JAACJK010000219">
    <property type="protein sequence ID" value="KAF5316931.1"/>
    <property type="molecule type" value="Genomic_DNA"/>
</dbReference>
<evidence type="ECO:0000313" key="1">
    <source>
        <dbReference type="EMBL" id="KAF5316931.1"/>
    </source>
</evidence>
<gene>
    <name evidence="1" type="ORF">D9611_003622</name>
</gene>
<dbReference type="Proteomes" id="UP000541558">
    <property type="component" value="Unassembled WGS sequence"/>
</dbReference>
<name>A0A8H5EYF3_9AGAR</name>
<protein>
    <recommendedName>
        <fullName evidence="3">F-box domain-containing protein</fullName>
    </recommendedName>
</protein>
<sequence length="333" mass="37160">MKTAYQANEGILPPELNDEIAAFCSGESLCHLALANKEFQAHAEKLLYARVAVRTYHEWEIGAFETLATNATKAGYVKFLSLEFYREKRPTDSAIVEKLLTAGPALTNLRDFRIRLRKDLRNHVGDLDGMLSAGHFHLNTLFADNYFDFNMILEGQNDLTVIGIFQVSNGDAPSSLLKSVEGRSLLTVGLTRETYLPVYNNIDMVPELLSLEQAQKFDVILGQAFEDDAMLAVSTNAESVSCAFVYLQNVPSKEIFEAFIAAASRIFVSLCELTMRLGCIGDTLEEWRKAPVSWPKTISKLGIWDWSSGDLRSSKLKFTGSPDEFAKSIHKLL</sequence>
<comment type="caution">
    <text evidence="1">The sequence shown here is derived from an EMBL/GenBank/DDBJ whole genome shotgun (WGS) entry which is preliminary data.</text>
</comment>
<organism evidence="1 2">
    <name type="scientific">Ephemerocybe angulata</name>
    <dbReference type="NCBI Taxonomy" id="980116"/>
    <lineage>
        <taxon>Eukaryota</taxon>
        <taxon>Fungi</taxon>
        <taxon>Dikarya</taxon>
        <taxon>Basidiomycota</taxon>
        <taxon>Agaricomycotina</taxon>
        <taxon>Agaricomycetes</taxon>
        <taxon>Agaricomycetidae</taxon>
        <taxon>Agaricales</taxon>
        <taxon>Agaricineae</taxon>
        <taxon>Psathyrellaceae</taxon>
        <taxon>Ephemerocybe</taxon>
    </lineage>
</organism>
<keyword evidence="2" id="KW-1185">Reference proteome</keyword>
<reference evidence="1 2" key="1">
    <citation type="journal article" date="2020" name="ISME J.">
        <title>Uncovering the hidden diversity of litter-decomposition mechanisms in mushroom-forming fungi.</title>
        <authorList>
            <person name="Floudas D."/>
            <person name="Bentzer J."/>
            <person name="Ahren D."/>
            <person name="Johansson T."/>
            <person name="Persson P."/>
            <person name="Tunlid A."/>
        </authorList>
    </citation>
    <scope>NUCLEOTIDE SEQUENCE [LARGE SCALE GENOMIC DNA]</scope>
    <source>
        <strain evidence="1 2">CBS 175.51</strain>
    </source>
</reference>
<proteinExistence type="predicted"/>
<dbReference type="AlphaFoldDB" id="A0A8H5EYF3"/>
<evidence type="ECO:0008006" key="3">
    <source>
        <dbReference type="Google" id="ProtNLM"/>
    </source>
</evidence>
<evidence type="ECO:0000313" key="2">
    <source>
        <dbReference type="Proteomes" id="UP000541558"/>
    </source>
</evidence>
<dbReference type="OrthoDB" id="3065666at2759"/>